<dbReference type="Pfam" id="PF01025">
    <property type="entry name" value="GrpE"/>
    <property type="match status" value="1"/>
</dbReference>
<evidence type="ECO:0000256" key="1">
    <source>
        <dbReference type="ARBA" id="ARBA00023186"/>
    </source>
</evidence>
<keyword evidence="1" id="KW-0143">Chaperone</keyword>
<sequence length="121" mass="14228">MFIYGNRRFDGKINDPFNYSLHEALTSVEKEVISEKSIVEIIQDSFKYEKEVIRYVKVIVSCKPKPPEPKPGLEEIMVEEAKTEDVPSEEEKDEKGEVEVDKLKEQKSKKRKKEKKQIQLR</sequence>
<feature type="compositionally biased region" description="Basic and acidic residues" evidence="2">
    <location>
        <begin position="66"/>
        <end position="85"/>
    </location>
</feature>
<dbReference type="GO" id="GO:0051087">
    <property type="term" value="F:protein-folding chaperone binding"/>
    <property type="evidence" value="ECO:0007669"/>
    <property type="project" value="InterPro"/>
</dbReference>
<dbReference type="InterPro" id="IPR009012">
    <property type="entry name" value="GrpE_head"/>
</dbReference>
<reference evidence="3" key="1">
    <citation type="journal article" date="2015" name="Nature">
        <title>Complex archaea that bridge the gap between prokaryotes and eukaryotes.</title>
        <authorList>
            <person name="Spang A."/>
            <person name="Saw J.H."/>
            <person name="Jorgensen S.L."/>
            <person name="Zaremba-Niedzwiedzka K."/>
            <person name="Martijn J."/>
            <person name="Lind A.E."/>
            <person name="van Eijk R."/>
            <person name="Schleper C."/>
            <person name="Guy L."/>
            <person name="Ettema T.J."/>
        </authorList>
    </citation>
    <scope>NUCLEOTIDE SEQUENCE</scope>
</reference>
<dbReference type="GO" id="GO:0006457">
    <property type="term" value="P:protein folding"/>
    <property type="evidence" value="ECO:0007669"/>
    <property type="project" value="InterPro"/>
</dbReference>
<accession>A0A0F9KKF6</accession>
<dbReference type="EMBL" id="LAZR01007836">
    <property type="protein sequence ID" value="KKM82614.1"/>
    <property type="molecule type" value="Genomic_DNA"/>
</dbReference>
<protein>
    <submittedName>
        <fullName evidence="3">Uncharacterized protein</fullName>
    </submittedName>
</protein>
<dbReference type="GO" id="GO:0042803">
    <property type="term" value="F:protein homodimerization activity"/>
    <property type="evidence" value="ECO:0007669"/>
    <property type="project" value="InterPro"/>
</dbReference>
<name>A0A0F9KKF6_9ZZZZ</name>
<evidence type="ECO:0000256" key="2">
    <source>
        <dbReference type="SAM" id="MobiDB-lite"/>
    </source>
</evidence>
<gene>
    <name evidence="3" type="ORF">LCGC14_1317780</name>
</gene>
<feature type="compositionally biased region" description="Basic and acidic residues" evidence="2">
    <location>
        <begin position="93"/>
        <end position="106"/>
    </location>
</feature>
<evidence type="ECO:0000313" key="3">
    <source>
        <dbReference type="EMBL" id="KKM82614.1"/>
    </source>
</evidence>
<dbReference type="Gene3D" id="2.30.22.10">
    <property type="entry name" value="Head domain of nucleotide exchange factor GrpE"/>
    <property type="match status" value="1"/>
</dbReference>
<dbReference type="InterPro" id="IPR000740">
    <property type="entry name" value="GrpE"/>
</dbReference>
<proteinExistence type="predicted"/>
<dbReference type="SUPFAM" id="SSF51064">
    <property type="entry name" value="Head domain of nucleotide exchange factor GrpE"/>
    <property type="match status" value="1"/>
</dbReference>
<dbReference type="AlphaFoldDB" id="A0A0F9KKF6"/>
<dbReference type="GO" id="GO:0000774">
    <property type="term" value="F:adenyl-nucleotide exchange factor activity"/>
    <property type="evidence" value="ECO:0007669"/>
    <property type="project" value="InterPro"/>
</dbReference>
<feature type="region of interest" description="Disordered" evidence="2">
    <location>
        <begin position="66"/>
        <end position="121"/>
    </location>
</feature>
<comment type="caution">
    <text evidence="3">The sequence shown here is derived from an EMBL/GenBank/DDBJ whole genome shotgun (WGS) entry which is preliminary data.</text>
</comment>
<organism evidence="3">
    <name type="scientific">marine sediment metagenome</name>
    <dbReference type="NCBI Taxonomy" id="412755"/>
    <lineage>
        <taxon>unclassified sequences</taxon>
        <taxon>metagenomes</taxon>
        <taxon>ecological metagenomes</taxon>
    </lineage>
</organism>